<proteinExistence type="inferred from homology"/>
<name>A0ABU4ZGE8_9HYPH</name>
<dbReference type="EMBL" id="JAVIJF010000001">
    <property type="protein sequence ID" value="MDX8523121.1"/>
    <property type="molecule type" value="Genomic_DNA"/>
</dbReference>
<keyword evidence="12" id="KW-1185">Reference proteome</keyword>
<organism evidence="11 12">
    <name type="scientific">Mesorhizobium montanum</name>
    <dbReference type="NCBI Taxonomy" id="3072323"/>
    <lineage>
        <taxon>Bacteria</taxon>
        <taxon>Pseudomonadati</taxon>
        <taxon>Pseudomonadota</taxon>
        <taxon>Alphaproteobacteria</taxon>
        <taxon>Hyphomicrobiales</taxon>
        <taxon>Phyllobacteriaceae</taxon>
        <taxon>Mesorhizobium</taxon>
    </lineage>
</organism>
<evidence type="ECO:0000256" key="2">
    <source>
        <dbReference type="ARBA" id="ARBA00005011"/>
    </source>
</evidence>
<evidence type="ECO:0000256" key="4">
    <source>
        <dbReference type="ARBA" id="ARBA00011738"/>
    </source>
</evidence>
<comment type="cofactor">
    <cofactor evidence="1 9">
        <name>pyridoxal 5'-phosphate</name>
        <dbReference type="ChEBI" id="CHEBI:597326"/>
    </cofactor>
</comment>
<gene>
    <name evidence="9 11" type="primary">hisC</name>
    <name evidence="11" type="ORF">RFM68_01265</name>
</gene>
<dbReference type="InterPro" id="IPR015421">
    <property type="entry name" value="PyrdxlP-dep_Trfase_major"/>
</dbReference>
<reference evidence="11 12" key="1">
    <citation type="submission" date="2023-08" db="EMBL/GenBank/DDBJ databases">
        <title>Implementing the SeqCode for naming new Mesorhizobium species isolated from Vachellia karroo root nodules.</title>
        <authorList>
            <person name="Van Lill M."/>
        </authorList>
    </citation>
    <scope>NUCLEOTIDE SEQUENCE [LARGE SCALE GENOMIC DNA]</scope>
    <source>
        <strain evidence="11 12">MSK 1335</strain>
    </source>
</reference>
<feature type="modified residue" description="N6-(pyridoxal phosphate)lysine" evidence="9">
    <location>
        <position position="225"/>
    </location>
</feature>
<dbReference type="Pfam" id="PF00155">
    <property type="entry name" value="Aminotran_1_2"/>
    <property type="match status" value="1"/>
</dbReference>
<dbReference type="RefSeq" id="WP_320230831.1">
    <property type="nucleotide sequence ID" value="NZ_JAVIJF010000001.1"/>
</dbReference>
<keyword evidence="6 9" id="KW-0808">Transferase</keyword>
<keyword evidence="9" id="KW-0368">Histidine biosynthesis</keyword>
<dbReference type="Gene3D" id="3.90.1150.10">
    <property type="entry name" value="Aspartate Aminotransferase, domain 1"/>
    <property type="match status" value="1"/>
</dbReference>
<dbReference type="SUPFAM" id="SSF53383">
    <property type="entry name" value="PLP-dependent transferases"/>
    <property type="match status" value="1"/>
</dbReference>
<dbReference type="InterPro" id="IPR015422">
    <property type="entry name" value="PyrdxlP-dep_Trfase_small"/>
</dbReference>
<dbReference type="InterPro" id="IPR050106">
    <property type="entry name" value="HistidinolP_aminotransfase"/>
</dbReference>
<dbReference type="PANTHER" id="PTHR43643:SF3">
    <property type="entry name" value="HISTIDINOL-PHOSPHATE AMINOTRANSFERASE"/>
    <property type="match status" value="1"/>
</dbReference>
<evidence type="ECO:0000256" key="3">
    <source>
        <dbReference type="ARBA" id="ARBA00007970"/>
    </source>
</evidence>
<evidence type="ECO:0000256" key="6">
    <source>
        <dbReference type="ARBA" id="ARBA00022679"/>
    </source>
</evidence>
<comment type="pathway">
    <text evidence="2 9">Amino-acid biosynthesis; L-histidine biosynthesis; L-histidine from 5-phospho-alpha-D-ribose 1-diphosphate: step 7/9.</text>
</comment>
<comment type="similarity">
    <text evidence="3 9">Belongs to the class-II pyridoxal-phosphate-dependent aminotransferase family. Histidinol-phosphate aminotransferase subfamily.</text>
</comment>
<evidence type="ECO:0000313" key="11">
    <source>
        <dbReference type="EMBL" id="MDX8523121.1"/>
    </source>
</evidence>
<dbReference type="InterPro" id="IPR005861">
    <property type="entry name" value="HisP_aminotrans"/>
</dbReference>
<comment type="catalytic activity">
    <reaction evidence="8 9">
        <text>L-histidinol phosphate + 2-oxoglutarate = 3-(imidazol-4-yl)-2-oxopropyl phosphate + L-glutamate</text>
        <dbReference type="Rhea" id="RHEA:23744"/>
        <dbReference type="ChEBI" id="CHEBI:16810"/>
        <dbReference type="ChEBI" id="CHEBI:29985"/>
        <dbReference type="ChEBI" id="CHEBI:57766"/>
        <dbReference type="ChEBI" id="CHEBI:57980"/>
        <dbReference type="EC" id="2.6.1.9"/>
    </reaction>
</comment>
<dbReference type="InterPro" id="IPR015424">
    <property type="entry name" value="PyrdxlP-dep_Trfase"/>
</dbReference>
<evidence type="ECO:0000256" key="5">
    <source>
        <dbReference type="ARBA" id="ARBA00022576"/>
    </source>
</evidence>
<keyword evidence="9" id="KW-0028">Amino-acid biosynthesis</keyword>
<evidence type="ECO:0000256" key="7">
    <source>
        <dbReference type="ARBA" id="ARBA00022898"/>
    </source>
</evidence>
<evidence type="ECO:0000256" key="9">
    <source>
        <dbReference type="HAMAP-Rule" id="MF_01023"/>
    </source>
</evidence>
<dbReference type="HAMAP" id="MF_01023">
    <property type="entry name" value="HisC_aminotrans_2"/>
    <property type="match status" value="1"/>
</dbReference>
<evidence type="ECO:0000256" key="8">
    <source>
        <dbReference type="ARBA" id="ARBA00047481"/>
    </source>
</evidence>
<feature type="domain" description="Aminotransferase class I/classII large" evidence="10">
    <location>
        <begin position="33"/>
        <end position="361"/>
    </location>
</feature>
<evidence type="ECO:0000313" key="12">
    <source>
        <dbReference type="Proteomes" id="UP001276840"/>
    </source>
</evidence>
<dbReference type="Gene3D" id="3.40.640.10">
    <property type="entry name" value="Type I PLP-dependent aspartate aminotransferase-like (Major domain)"/>
    <property type="match status" value="1"/>
</dbReference>
<dbReference type="CDD" id="cd00609">
    <property type="entry name" value="AAT_like"/>
    <property type="match status" value="1"/>
</dbReference>
<sequence>MKQDQPRPTPRAGIMDIEAYVPGKSTAPAGVTKVYKLSSNENPLGPSPKAIEAAREVAAKLDVYPDGSARRLREAIAEVHGLNPANIICSNGSDEILGLLAQTYLAPGDEAVFTEHAFMVYKIYIQAAGAKPVAVKETDERADIDAILAAVTPATRIVFLANPNNPTGTYVPFQEVRRLHAALPKNVLLVLDAAYAEYVRRNDYEAGIELAGSSENVVMTRTFSKLGLGGARVGWMYGPAHIVDAINRVRGPFNVNATAIEAGIAAIRDRAHIERSVAHNERWLAWLSTELTGLGLRVTPSVGNFVLIHFPDAKKHSAAAAEDYLSQRGYILRRVAGYGFPNALRMSIGTEEANRGVIDALTSFLKS</sequence>
<dbReference type="GO" id="GO:0004400">
    <property type="term" value="F:histidinol-phosphate transaminase activity"/>
    <property type="evidence" value="ECO:0007669"/>
    <property type="project" value="UniProtKB-EC"/>
</dbReference>
<dbReference type="NCBIfam" id="TIGR01141">
    <property type="entry name" value="hisC"/>
    <property type="match status" value="1"/>
</dbReference>
<keyword evidence="5 9" id="KW-0032">Aminotransferase</keyword>
<evidence type="ECO:0000256" key="1">
    <source>
        <dbReference type="ARBA" id="ARBA00001933"/>
    </source>
</evidence>
<accession>A0ABU4ZGE8</accession>
<comment type="subunit">
    <text evidence="4 9">Homodimer.</text>
</comment>
<protein>
    <recommendedName>
        <fullName evidence="9">Histidinol-phosphate aminotransferase</fullName>
        <ecNumber evidence="9">2.6.1.9</ecNumber>
    </recommendedName>
    <alternativeName>
        <fullName evidence="9">Imidazole acetol-phosphate transaminase</fullName>
    </alternativeName>
</protein>
<dbReference type="PANTHER" id="PTHR43643">
    <property type="entry name" value="HISTIDINOL-PHOSPHATE AMINOTRANSFERASE 2"/>
    <property type="match status" value="1"/>
</dbReference>
<dbReference type="Proteomes" id="UP001276840">
    <property type="component" value="Unassembled WGS sequence"/>
</dbReference>
<dbReference type="EC" id="2.6.1.9" evidence="9"/>
<dbReference type="InterPro" id="IPR004839">
    <property type="entry name" value="Aminotransferase_I/II_large"/>
</dbReference>
<evidence type="ECO:0000259" key="10">
    <source>
        <dbReference type="Pfam" id="PF00155"/>
    </source>
</evidence>
<keyword evidence="7 9" id="KW-0663">Pyridoxal phosphate</keyword>
<comment type="caution">
    <text evidence="11">The sequence shown here is derived from an EMBL/GenBank/DDBJ whole genome shotgun (WGS) entry which is preliminary data.</text>
</comment>